<dbReference type="Proteomes" id="UP001172457">
    <property type="component" value="Chromosome 1"/>
</dbReference>
<dbReference type="EMBL" id="JARYMX010000001">
    <property type="protein sequence ID" value="KAJ9567081.1"/>
    <property type="molecule type" value="Genomic_DNA"/>
</dbReference>
<protein>
    <submittedName>
        <fullName evidence="2">Uncharacterized protein</fullName>
    </submittedName>
</protein>
<keyword evidence="1" id="KW-1133">Transmembrane helix</keyword>
<feature type="transmembrane region" description="Helical" evidence="1">
    <location>
        <begin position="69"/>
        <end position="89"/>
    </location>
</feature>
<accession>A0AA38WVJ6</accession>
<evidence type="ECO:0000256" key="1">
    <source>
        <dbReference type="SAM" id="Phobius"/>
    </source>
</evidence>
<keyword evidence="3" id="KW-1185">Reference proteome</keyword>
<evidence type="ECO:0000313" key="2">
    <source>
        <dbReference type="EMBL" id="KAJ9567081.1"/>
    </source>
</evidence>
<keyword evidence="1" id="KW-0812">Transmembrane</keyword>
<reference evidence="2" key="1">
    <citation type="submission" date="2023-03" db="EMBL/GenBank/DDBJ databases">
        <title>Chromosome-scale reference genome and RAD-based genetic map of yellow starthistle (Centaurea solstitialis) reveal putative structural variation and QTLs associated with invader traits.</title>
        <authorList>
            <person name="Reatini B."/>
            <person name="Cang F.A."/>
            <person name="Jiang Q."/>
            <person name="Mckibben M.T.W."/>
            <person name="Barker M.S."/>
            <person name="Rieseberg L.H."/>
            <person name="Dlugosch K.M."/>
        </authorList>
    </citation>
    <scope>NUCLEOTIDE SEQUENCE</scope>
    <source>
        <strain evidence="2">CAN-66</strain>
        <tissue evidence="2">Leaf</tissue>
    </source>
</reference>
<feature type="transmembrane region" description="Helical" evidence="1">
    <location>
        <begin position="109"/>
        <end position="129"/>
    </location>
</feature>
<organism evidence="2 3">
    <name type="scientific">Centaurea solstitialis</name>
    <name type="common">yellow star-thistle</name>
    <dbReference type="NCBI Taxonomy" id="347529"/>
    <lineage>
        <taxon>Eukaryota</taxon>
        <taxon>Viridiplantae</taxon>
        <taxon>Streptophyta</taxon>
        <taxon>Embryophyta</taxon>
        <taxon>Tracheophyta</taxon>
        <taxon>Spermatophyta</taxon>
        <taxon>Magnoliopsida</taxon>
        <taxon>eudicotyledons</taxon>
        <taxon>Gunneridae</taxon>
        <taxon>Pentapetalae</taxon>
        <taxon>asterids</taxon>
        <taxon>campanulids</taxon>
        <taxon>Asterales</taxon>
        <taxon>Asteraceae</taxon>
        <taxon>Carduoideae</taxon>
        <taxon>Cardueae</taxon>
        <taxon>Centaureinae</taxon>
        <taxon>Centaurea</taxon>
    </lineage>
</organism>
<gene>
    <name evidence="2" type="ORF">OSB04_003047</name>
</gene>
<keyword evidence="1" id="KW-0472">Membrane</keyword>
<evidence type="ECO:0000313" key="3">
    <source>
        <dbReference type="Proteomes" id="UP001172457"/>
    </source>
</evidence>
<dbReference type="AlphaFoldDB" id="A0AA38WVJ6"/>
<sequence>MGFLKSNKQGILKSSLMGLDLKSILGGFERKGRASFLSQTSIIVALISPNSIVTHLSQTSIVDLSQTSIVAHLSQTSIIVALISPWFSLLLSTRTSTFCWNPSVELLEWFNDVVRVVVFIVVSLWIIMVKRQRDRRQIRHFSSNVNRSSILHRYVYESDTVYIAN</sequence>
<comment type="caution">
    <text evidence="2">The sequence shown here is derived from an EMBL/GenBank/DDBJ whole genome shotgun (WGS) entry which is preliminary data.</text>
</comment>
<name>A0AA38WVJ6_9ASTR</name>
<proteinExistence type="predicted"/>